<dbReference type="SUPFAM" id="SSF142984">
    <property type="entry name" value="Nqo1 middle domain-like"/>
    <property type="match status" value="1"/>
</dbReference>
<dbReference type="EMBL" id="JACCBS010000003">
    <property type="protein sequence ID" value="NYE58482.1"/>
    <property type="molecule type" value="Genomic_DNA"/>
</dbReference>
<evidence type="ECO:0000313" key="10">
    <source>
        <dbReference type="EMBL" id="NYE58482.1"/>
    </source>
</evidence>
<evidence type="ECO:0000256" key="7">
    <source>
        <dbReference type="ARBA" id="ARBA00023014"/>
    </source>
</evidence>
<reference evidence="10 11" key="1">
    <citation type="submission" date="2020-07" db="EMBL/GenBank/DDBJ databases">
        <title>Genomic Encyclopedia of Type Strains, Phase III (KMG-III): the genomes of soil and plant-associated and newly described type strains.</title>
        <authorList>
            <person name="Whitman W."/>
        </authorList>
    </citation>
    <scope>NUCLEOTIDE SEQUENCE [LARGE SCALE GENOMIC DNA]</scope>
    <source>
        <strain evidence="10 11">DSM 11255</strain>
    </source>
</reference>
<dbReference type="PIRSF" id="PIRSF036408">
    <property type="entry name" value="PduS_prd"/>
    <property type="match status" value="1"/>
</dbReference>
<dbReference type="InterPro" id="IPR010208">
    <property type="entry name" value="Ion_transpt_RnfC/RsxC"/>
</dbReference>
<dbReference type="PROSITE" id="PS00198">
    <property type="entry name" value="4FE4S_FER_1"/>
    <property type="match status" value="1"/>
</dbReference>
<evidence type="ECO:0000256" key="2">
    <source>
        <dbReference type="ARBA" id="ARBA00022485"/>
    </source>
</evidence>
<keyword evidence="11" id="KW-1185">Reference proteome</keyword>
<dbReference type="PANTHER" id="PTHR43034">
    <property type="entry name" value="ION-TRANSLOCATING OXIDOREDUCTASE COMPLEX SUBUNIT C"/>
    <property type="match status" value="1"/>
</dbReference>
<dbReference type="InterPro" id="IPR017054">
    <property type="entry name" value="PduS"/>
</dbReference>
<feature type="domain" description="RnfC Barrel sandwich hybrid" evidence="9">
    <location>
        <begin position="362"/>
        <end position="437"/>
    </location>
</feature>
<keyword evidence="2" id="KW-0004">4Fe-4S</keyword>
<dbReference type="RefSeq" id="WP_028052215.1">
    <property type="nucleotide sequence ID" value="NZ_ATYG01000016.1"/>
</dbReference>
<proteinExistence type="predicted"/>
<accession>A0ABX2RF29</accession>
<feature type="domain" description="NADH-ubiquinone oxidoreductase 51kDa subunit FMN-binding" evidence="8">
    <location>
        <begin position="9"/>
        <end position="152"/>
    </location>
</feature>
<dbReference type="PANTHER" id="PTHR43034:SF2">
    <property type="entry name" value="ION-TRANSLOCATING OXIDOREDUCTASE COMPLEX SUBUNIT C"/>
    <property type="match status" value="1"/>
</dbReference>
<keyword evidence="5" id="KW-0249">Electron transport</keyword>
<sequence length="442" mass="48847">MNDLIVKKIQEAGVVGAGGAGFPTHVKAASQAEMVIINGAECEPLLQVDQQLMALYPSLIIKGLQYMMESTGAEKGIIALKEKYRNAIDALNSELKKLNEKNISIYILEDFFPAGDEQVLVYEVTGRVVPPGGIPLNVGVVVVNVETVFNVVKAVEKDEPVTEKFVTVVGELSNPVTLKLPVGVIIEDLLTALGVNNLKDKVVIDGGPMMGNVIEDFSLPINKLTKGLIILPKEHSLVFKKTQKPTELVSQAKAACIQCSYCTELCPRFLLGHNLQPHKVMRNLNYLESLEDIDMVLICCECGVCELYACPMKLKPRTVNKILKQKLQENGVNYKKEKQIRPPFKFRDFRKVPVKRLIEVLELRNYYKKAPLTKLEFKPQKVKLSLKQHIGASAIPQVKVGQKVSKGEIIARIPEGALGANVHASITGTVVEIKDYILIESE</sequence>
<dbReference type="Proteomes" id="UP000604066">
    <property type="component" value="Unassembled WGS sequence"/>
</dbReference>
<evidence type="ECO:0000256" key="4">
    <source>
        <dbReference type="ARBA" id="ARBA00022737"/>
    </source>
</evidence>
<keyword evidence="7" id="KW-0411">Iron-sulfur</keyword>
<dbReference type="SUPFAM" id="SSF142019">
    <property type="entry name" value="Nqo1 FMN-binding domain-like"/>
    <property type="match status" value="1"/>
</dbReference>
<dbReference type="InterPro" id="IPR011538">
    <property type="entry name" value="Nuo51_FMN-bd"/>
</dbReference>
<evidence type="ECO:0000313" key="11">
    <source>
        <dbReference type="Proteomes" id="UP000604066"/>
    </source>
</evidence>
<keyword evidence="1" id="KW-0813">Transport</keyword>
<comment type="caution">
    <text evidence="10">The sequence shown here is derived from an EMBL/GenBank/DDBJ whole genome shotgun (WGS) entry which is preliminary data.</text>
</comment>
<evidence type="ECO:0000256" key="6">
    <source>
        <dbReference type="ARBA" id="ARBA00023004"/>
    </source>
</evidence>
<organism evidence="10 11">
    <name type="scientific">Carboxydothermus ferrireducens DSM 11255</name>
    <dbReference type="NCBI Taxonomy" id="1119529"/>
    <lineage>
        <taxon>Bacteria</taxon>
        <taxon>Bacillati</taxon>
        <taxon>Bacillota</taxon>
        <taxon>Clostridia</taxon>
        <taxon>Thermoanaerobacterales</taxon>
        <taxon>Thermoanaerobacteraceae</taxon>
        <taxon>Carboxydothermus</taxon>
    </lineage>
</organism>
<dbReference type="InterPro" id="IPR009051">
    <property type="entry name" value="Helical_ferredxn"/>
</dbReference>
<dbReference type="InterPro" id="IPR037225">
    <property type="entry name" value="Nuo51_FMN-bd_sf"/>
</dbReference>
<gene>
    <name evidence="10" type="ORF">HDG70_002233</name>
</gene>
<evidence type="ECO:0000256" key="1">
    <source>
        <dbReference type="ARBA" id="ARBA00022448"/>
    </source>
</evidence>
<keyword evidence="3" id="KW-0479">Metal-binding</keyword>
<dbReference type="SUPFAM" id="SSF46548">
    <property type="entry name" value="alpha-helical ferredoxin"/>
    <property type="match status" value="1"/>
</dbReference>
<keyword evidence="6" id="KW-0408">Iron</keyword>
<protein>
    <submittedName>
        <fullName evidence="10">RnfABCDGE-type electron transport complex C subunit</fullName>
    </submittedName>
</protein>
<name>A0ABX2RF29_9THEO</name>
<dbReference type="Gene3D" id="3.40.50.11540">
    <property type="entry name" value="NADH-ubiquinone oxidoreductase 51kDa subunit"/>
    <property type="match status" value="1"/>
</dbReference>
<dbReference type="Pfam" id="PF13375">
    <property type="entry name" value="RnfC_N"/>
    <property type="match status" value="1"/>
</dbReference>
<keyword evidence="4" id="KW-0677">Repeat</keyword>
<dbReference type="Pfam" id="PF01512">
    <property type="entry name" value="Complex1_51K"/>
    <property type="match status" value="1"/>
</dbReference>
<dbReference type="InterPro" id="IPR026902">
    <property type="entry name" value="RnfC_N"/>
</dbReference>
<evidence type="ECO:0000259" key="8">
    <source>
        <dbReference type="Pfam" id="PF01512"/>
    </source>
</evidence>
<dbReference type="Gene3D" id="1.10.1060.10">
    <property type="entry name" value="Alpha-helical ferredoxin"/>
    <property type="match status" value="1"/>
</dbReference>
<evidence type="ECO:0000259" key="9">
    <source>
        <dbReference type="Pfam" id="PF13375"/>
    </source>
</evidence>
<dbReference type="InterPro" id="IPR017900">
    <property type="entry name" value="4Fe4S_Fe_S_CS"/>
</dbReference>
<evidence type="ECO:0000256" key="5">
    <source>
        <dbReference type="ARBA" id="ARBA00022982"/>
    </source>
</evidence>
<evidence type="ECO:0000256" key="3">
    <source>
        <dbReference type="ARBA" id="ARBA00022723"/>
    </source>
</evidence>
<dbReference type="Pfam" id="PF13534">
    <property type="entry name" value="Fer4_17"/>
    <property type="match status" value="1"/>
</dbReference>